<organism evidence="6 7">
    <name type="scientific">Nonomuraea purpurea</name>
    <dbReference type="NCBI Taxonomy" id="1849276"/>
    <lineage>
        <taxon>Bacteria</taxon>
        <taxon>Bacillati</taxon>
        <taxon>Actinomycetota</taxon>
        <taxon>Actinomycetes</taxon>
        <taxon>Streptosporangiales</taxon>
        <taxon>Streptosporangiaceae</taxon>
        <taxon>Nonomuraea</taxon>
    </lineage>
</organism>
<dbReference type="PIRSF" id="PIRSF030066">
    <property type="entry name" value="UCP030066"/>
    <property type="match status" value="1"/>
</dbReference>
<dbReference type="InterPro" id="IPR032808">
    <property type="entry name" value="DoxX"/>
</dbReference>
<dbReference type="Proteomes" id="UP001595851">
    <property type="component" value="Unassembled WGS sequence"/>
</dbReference>
<accession>A0ABV8GSW0</accession>
<gene>
    <name evidence="6" type="ORF">ACFOY2_53535</name>
</gene>
<comment type="caution">
    <text evidence="6">The sequence shown here is derived from an EMBL/GenBank/DDBJ whole genome shotgun (WGS) entry which is preliminary data.</text>
</comment>
<comment type="subcellular location">
    <subcellularLocation>
        <location evidence="1">Membrane</location>
        <topology evidence="1">Multi-pass membrane protein</topology>
    </subcellularLocation>
</comment>
<dbReference type="InterPro" id="IPR016944">
    <property type="entry name" value="UCP030066"/>
</dbReference>
<feature type="transmembrane region" description="Helical" evidence="5">
    <location>
        <begin position="83"/>
        <end position="101"/>
    </location>
</feature>
<keyword evidence="2 5" id="KW-0812">Transmembrane</keyword>
<sequence length="143" mass="15343">MVSDTAKRYGPVRARAAVYWLATAAVASELAVGGIWDIARLPYVRDLVTHLGYPSYFLVLLGTWKVLGAIALLAPGRALVKEWAYAGAFFTYTGAVVSHLITGYALGEVWLLTILTALTALSWALRPAGRRTPSEGPPLGAKQ</sequence>
<feature type="transmembrane region" description="Helical" evidence="5">
    <location>
        <begin position="107"/>
        <end position="125"/>
    </location>
</feature>
<evidence type="ECO:0000256" key="2">
    <source>
        <dbReference type="ARBA" id="ARBA00022692"/>
    </source>
</evidence>
<protein>
    <submittedName>
        <fullName evidence="6">DoxX family protein</fullName>
    </submittedName>
</protein>
<evidence type="ECO:0000256" key="5">
    <source>
        <dbReference type="SAM" id="Phobius"/>
    </source>
</evidence>
<keyword evidence="7" id="KW-1185">Reference proteome</keyword>
<evidence type="ECO:0000256" key="1">
    <source>
        <dbReference type="ARBA" id="ARBA00004141"/>
    </source>
</evidence>
<evidence type="ECO:0000313" key="7">
    <source>
        <dbReference type="Proteomes" id="UP001595851"/>
    </source>
</evidence>
<evidence type="ECO:0000256" key="3">
    <source>
        <dbReference type="ARBA" id="ARBA00022989"/>
    </source>
</evidence>
<dbReference type="RefSeq" id="WP_379535914.1">
    <property type="nucleotide sequence ID" value="NZ_JBHSBI010000057.1"/>
</dbReference>
<evidence type="ECO:0000256" key="4">
    <source>
        <dbReference type="ARBA" id="ARBA00023136"/>
    </source>
</evidence>
<feature type="transmembrane region" description="Helical" evidence="5">
    <location>
        <begin position="17"/>
        <end position="36"/>
    </location>
</feature>
<name>A0ABV8GSW0_9ACTN</name>
<proteinExistence type="predicted"/>
<dbReference type="EMBL" id="JBHSBI010000057">
    <property type="protein sequence ID" value="MFC4016119.1"/>
    <property type="molecule type" value="Genomic_DNA"/>
</dbReference>
<evidence type="ECO:0000313" key="6">
    <source>
        <dbReference type="EMBL" id="MFC4016119.1"/>
    </source>
</evidence>
<keyword evidence="3 5" id="KW-1133">Transmembrane helix</keyword>
<reference evidence="7" key="1">
    <citation type="journal article" date="2019" name="Int. J. Syst. Evol. Microbiol.">
        <title>The Global Catalogue of Microorganisms (GCM) 10K type strain sequencing project: providing services to taxonomists for standard genome sequencing and annotation.</title>
        <authorList>
            <consortium name="The Broad Institute Genomics Platform"/>
            <consortium name="The Broad Institute Genome Sequencing Center for Infectious Disease"/>
            <person name="Wu L."/>
            <person name="Ma J."/>
        </authorList>
    </citation>
    <scope>NUCLEOTIDE SEQUENCE [LARGE SCALE GENOMIC DNA]</scope>
    <source>
        <strain evidence="7">TBRC 1276</strain>
    </source>
</reference>
<feature type="transmembrane region" description="Helical" evidence="5">
    <location>
        <begin position="56"/>
        <end position="76"/>
    </location>
</feature>
<dbReference type="Pfam" id="PF13564">
    <property type="entry name" value="DoxX_2"/>
    <property type="match status" value="1"/>
</dbReference>
<keyword evidence="4 5" id="KW-0472">Membrane</keyword>